<dbReference type="PANTHER" id="PTHR48098:SF1">
    <property type="entry name" value="DIACYLGLYCEROL ACYLTRANSFERASE_MYCOLYLTRANSFERASE AG85A"/>
    <property type="match status" value="1"/>
</dbReference>
<evidence type="ECO:0000313" key="4">
    <source>
        <dbReference type="Proteomes" id="UP000248627"/>
    </source>
</evidence>
<dbReference type="OrthoDB" id="9784036at2"/>
<dbReference type="SUPFAM" id="SSF53474">
    <property type="entry name" value="alpha/beta-Hydrolases"/>
    <property type="match status" value="1"/>
</dbReference>
<organism evidence="3 4">
    <name type="scientific">Micromonospora endophytica</name>
    <dbReference type="NCBI Taxonomy" id="515350"/>
    <lineage>
        <taxon>Bacteria</taxon>
        <taxon>Bacillati</taxon>
        <taxon>Actinomycetota</taxon>
        <taxon>Actinomycetes</taxon>
        <taxon>Micromonosporales</taxon>
        <taxon>Micromonosporaceae</taxon>
        <taxon>Micromonospora</taxon>
    </lineage>
</organism>
<dbReference type="EMBL" id="POTX01000079">
    <property type="protein sequence ID" value="PZF96414.1"/>
    <property type="molecule type" value="Genomic_DNA"/>
</dbReference>
<protein>
    <submittedName>
        <fullName evidence="3">Esterase</fullName>
    </submittedName>
</protein>
<dbReference type="Pfam" id="PF00326">
    <property type="entry name" value="Peptidase_S9"/>
    <property type="match status" value="1"/>
</dbReference>
<feature type="region of interest" description="Disordered" evidence="1">
    <location>
        <begin position="321"/>
        <end position="342"/>
    </location>
</feature>
<sequence>MVTTMKSRLLRDSYQDPLVKGEVEYAALTPEGVADDKPLPLILVLHGANSSRELLAMLQPIVEQLWADGSLPESLVACASTPTIGGFYLDRPGDAWESLMADGFPRFLAERYAVDETRVALLGASMGGYGVLKIAFAEPRRWLAVATVAPALLPALTSTQLRPRNTLDVLSHLAGEMTSEGGGFAANSVLHRLRSNAEAIRDSALPIFLRCGDRDVFALHDGTEQLHRALWDLDVGHEYHLVQGGDHLGPEALAGPRAALAFIGAAQRAAAGQDRSAADRQREAAWRDWAAGGREGAPPDLDPSAPSASVALRVMLEPQVTEAARRDDSMSRRYGILPDLDG</sequence>
<dbReference type="InterPro" id="IPR050583">
    <property type="entry name" value="Mycobacterial_A85_antigen"/>
</dbReference>
<feature type="domain" description="Peptidase S9 prolyl oligopeptidase catalytic" evidence="2">
    <location>
        <begin position="106"/>
        <end position="250"/>
    </location>
</feature>
<name>A0A2W2CT36_9ACTN</name>
<dbReference type="Gene3D" id="3.40.50.1820">
    <property type="entry name" value="alpha/beta hydrolase"/>
    <property type="match status" value="1"/>
</dbReference>
<reference evidence="3 4" key="1">
    <citation type="submission" date="2018-01" db="EMBL/GenBank/DDBJ databases">
        <title>Draft genome sequence of Jishengella endophytica.</title>
        <authorList>
            <person name="Sahin N."/>
            <person name="Ay H."/>
            <person name="Saygin H."/>
        </authorList>
    </citation>
    <scope>NUCLEOTIDE SEQUENCE [LARGE SCALE GENOMIC DNA]</scope>
    <source>
        <strain evidence="3 4">DSM 45430</strain>
    </source>
</reference>
<dbReference type="AlphaFoldDB" id="A0A2W2CT36"/>
<dbReference type="InterPro" id="IPR001375">
    <property type="entry name" value="Peptidase_S9_cat"/>
</dbReference>
<evidence type="ECO:0000259" key="2">
    <source>
        <dbReference type="Pfam" id="PF00326"/>
    </source>
</evidence>
<dbReference type="PANTHER" id="PTHR48098">
    <property type="entry name" value="ENTEROCHELIN ESTERASE-RELATED"/>
    <property type="match status" value="1"/>
</dbReference>
<dbReference type="GO" id="GO:0016747">
    <property type="term" value="F:acyltransferase activity, transferring groups other than amino-acyl groups"/>
    <property type="evidence" value="ECO:0007669"/>
    <property type="project" value="TreeGrafter"/>
</dbReference>
<evidence type="ECO:0000256" key="1">
    <source>
        <dbReference type="SAM" id="MobiDB-lite"/>
    </source>
</evidence>
<gene>
    <name evidence="3" type="ORF">C1I93_14030</name>
</gene>
<comment type="caution">
    <text evidence="3">The sequence shown here is derived from an EMBL/GenBank/DDBJ whole genome shotgun (WGS) entry which is preliminary data.</text>
</comment>
<proteinExistence type="predicted"/>
<accession>A0A2W2CT36</accession>
<keyword evidence="4" id="KW-1185">Reference proteome</keyword>
<dbReference type="InterPro" id="IPR029058">
    <property type="entry name" value="AB_hydrolase_fold"/>
</dbReference>
<dbReference type="Proteomes" id="UP000248627">
    <property type="component" value="Unassembled WGS sequence"/>
</dbReference>
<evidence type="ECO:0000313" key="3">
    <source>
        <dbReference type="EMBL" id="PZF96414.1"/>
    </source>
</evidence>